<comment type="caution">
    <text evidence="3">The sequence shown here is derived from an EMBL/GenBank/DDBJ whole genome shotgun (WGS) entry which is preliminary data.</text>
</comment>
<protein>
    <recommendedName>
        <fullName evidence="2">R3H domain-containing protein</fullName>
    </recommendedName>
</protein>
<dbReference type="InterPro" id="IPR036867">
    <property type="entry name" value="R3H_dom_sf"/>
</dbReference>
<dbReference type="AlphaFoldDB" id="A0A1Y1X9T9"/>
<dbReference type="InterPro" id="IPR025952">
    <property type="entry name" value="R3H-assoc_dom"/>
</dbReference>
<dbReference type="InterPro" id="IPR001374">
    <property type="entry name" value="R3H_dom"/>
</dbReference>
<feature type="region of interest" description="Disordered" evidence="1">
    <location>
        <begin position="226"/>
        <end position="247"/>
    </location>
</feature>
<sequence length="344" mass="41276">MARGFILNNNVNYDQNNNNNNAAYNVDYYIVNNEEQSDAMRKITKSIKQQEKIKTKVDTIYGYEERSERMGSRKRNRWINDNFINHPIARQLHYEPEDINSQYPLKSPSPFTKIVNLCQTGINISSFIDINDDRQRLFLKRISKYTNTFINKDNIQKAHYGQDNLTRLDRRLKQNLNKKPQYREVIENYEKNIRLILLKIQKENYKKQLEAEKELKEEEKEIIKEKAKNTTKSKKEHHKKKKHSKKNLSEKLVKLGEKIKMEKKSDLSILENVLNNLNKKYFIVSWKVDDEFHRLIIHSICRWYGLPSNSKDKENGRYICIEINPNETDFKDRLTNTFVKYIYE</sequence>
<dbReference type="EMBL" id="MCFG01000103">
    <property type="protein sequence ID" value="ORX82104.1"/>
    <property type="molecule type" value="Genomic_DNA"/>
</dbReference>
<dbReference type="PANTHER" id="PTHR32019:SF2">
    <property type="entry name" value="R3H DOMAIN-CONTAINING PROTEIN 4"/>
    <property type="match status" value="1"/>
</dbReference>
<dbReference type="InterPro" id="IPR039629">
    <property type="entry name" value="R3HDM4"/>
</dbReference>
<reference evidence="3 4" key="1">
    <citation type="submission" date="2016-08" db="EMBL/GenBank/DDBJ databases">
        <title>A Parts List for Fungal Cellulosomes Revealed by Comparative Genomics.</title>
        <authorList>
            <consortium name="DOE Joint Genome Institute"/>
            <person name="Haitjema C.H."/>
            <person name="Gilmore S.P."/>
            <person name="Henske J.K."/>
            <person name="Solomon K.V."/>
            <person name="De Groot R."/>
            <person name="Kuo A."/>
            <person name="Mondo S.J."/>
            <person name="Salamov A.A."/>
            <person name="Labutti K."/>
            <person name="Zhao Z."/>
            <person name="Chiniquy J."/>
            <person name="Barry K."/>
            <person name="Brewer H.M."/>
            <person name="Purvine S.O."/>
            <person name="Wright A.T."/>
            <person name="Boxma B."/>
            <person name="Van Alen T."/>
            <person name="Hackstein J.H."/>
            <person name="Baker S.E."/>
            <person name="Grigoriev I.V."/>
            <person name="O'Malley M.A."/>
        </authorList>
    </citation>
    <scope>NUCLEOTIDE SEQUENCE [LARGE SCALE GENOMIC DNA]</scope>
    <source>
        <strain evidence="3 4">S4</strain>
    </source>
</reference>
<evidence type="ECO:0000313" key="4">
    <source>
        <dbReference type="Proteomes" id="UP000193944"/>
    </source>
</evidence>
<organism evidence="3 4">
    <name type="scientific">Anaeromyces robustus</name>
    <dbReference type="NCBI Taxonomy" id="1754192"/>
    <lineage>
        <taxon>Eukaryota</taxon>
        <taxon>Fungi</taxon>
        <taxon>Fungi incertae sedis</taxon>
        <taxon>Chytridiomycota</taxon>
        <taxon>Chytridiomycota incertae sedis</taxon>
        <taxon>Neocallimastigomycetes</taxon>
        <taxon>Neocallimastigales</taxon>
        <taxon>Neocallimastigaceae</taxon>
        <taxon>Anaeromyces</taxon>
    </lineage>
</organism>
<reference evidence="3 4" key="2">
    <citation type="submission" date="2016-08" db="EMBL/GenBank/DDBJ databases">
        <title>Pervasive Adenine N6-methylation of Active Genes in Fungi.</title>
        <authorList>
            <consortium name="DOE Joint Genome Institute"/>
            <person name="Mondo S.J."/>
            <person name="Dannebaum R.O."/>
            <person name="Kuo R.C."/>
            <person name="Labutti K."/>
            <person name="Haridas S."/>
            <person name="Kuo A."/>
            <person name="Salamov A."/>
            <person name="Ahrendt S.R."/>
            <person name="Lipzen A."/>
            <person name="Sullivan W."/>
            <person name="Andreopoulos W.B."/>
            <person name="Clum A."/>
            <person name="Lindquist E."/>
            <person name="Daum C."/>
            <person name="Ramamoorthy G.K."/>
            <person name="Gryganskyi A."/>
            <person name="Culley D."/>
            <person name="Magnuson J.K."/>
            <person name="James T.Y."/>
            <person name="O'Malley M.A."/>
            <person name="Stajich J.E."/>
            <person name="Spatafora J.W."/>
            <person name="Visel A."/>
            <person name="Grigoriev I.V."/>
        </authorList>
    </citation>
    <scope>NUCLEOTIDE SEQUENCE [LARGE SCALE GENOMIC DNA]</scope>
    <source>
        <strain evidence="3 4">S4</strain>
    </source>
</reference>
<dbReference type="OrthoDB" id="10256743at2759"/>
<dbReference type="GO" id="GO:0003676">
    <property type="term" value="F:nucleic acid binding"/>
    <property type="evidence" value="ECO:0007669"/>
    <property type="project" value="UniProtKB-UniRule"/>
</dbReference>
<name>A0A1Y1X9T9_9FUNG</name>
<keyword evidence="4" id="KW-1185">Reference proteome</keyword>
<accession>A0A1Y1X9T9</accession>
<evidence type="ECO:0000256" key="1">
    <source>
        <dbReference type="SAM" id="MobiDB-lite"/>
    </source>
</evidence>
<feature type="compositionally biased region" description="Basic residues" evidence="1">
    <location>
        <begin position="229"/>
        <end position="246"/>
    </location>
</feature>
<proteinExistence type="predicted"/>
<gene>
    <name evidence="3" type="ORF">BCR32DRAFT_244421</name>
</gene>
<evidence type="ECO:0000313" key="3">
    <source>
        <dbReference type="EMBL" id="ORX82104.1"/>
    </source>
</evidence>
<dbReference type="PANTHER" id="PTHR32019">
    <property type="entry name" value="R3H DOMAIN-CONTAINING PROTEIN 4"/>
    <property type="match status" value="1"/>
</dbReference>
<dbReference type="Gene3D" id="3.30.1370.50">
    <property type="entry name" value="R3H-like domain"/>
    <property type="match status" value="1"/>
</dbReference>
<evidence type="ECO:0000259" key="2">
    <source>
        <dbReference type="PROSITE" id="PS51061"/>
    </source>
</evidence>
<dbReference type="Proteomes" id="UP000193944">
    <property type="component" value="Unassembled WGS sequence"/>
</dbReference>
<dbReference type="Pfam" id="PF13902">
    <property type="entry name" value="R3H-assoc"/>
    <property type="match status" value="1"/>
</dbReference>
<feature type="domain" description="R3H" evidence="2">
    <location>
        <begin position="260"/>
        <end position="325"/>
    </location>
</feature>
<dbReference type="CDD" id="cd02325">
    <property type="entry name" value="R3H"/>
    <property type="match status" value="1"/>
</dbReference>
<dbReference type="SUPFAM" id="SSF82708">
    <property type="entry name" value="R3H domain"/>
    <property type="match status" value="1"/>
</dbReference>
<dbReference type="PROSITE" id="PS51061">
    <property type="entry name" value="R3H"/>
    <property type="match status" value="1"/>
</dbReference>